<keyword evidence="2" id="KW-0808">Transferase</keyword>
<gene>
    <name evidence="2" type="ORF">SAMN05443637_10837</name>
</gene>
<dbReference type="InterPro" id="IPR023631">
    <property type="entry name" value="Amidase_dom"/>
</dbReference>
<feature type="domain" description="Amidase" evidence="1">
    <location>
        <begin position="26"/>
        <end position="374"/>
    </location>
</feature>
<dbReference type="Proteomes" id="UP000184363">
    <property type="component" value="Unassembled WGS sequence"/>
</dbReference>
<sequence>MTGSLAAADAAIHAFTQILDPPLTGGAGPLAGLRVAVKDNIDVEGVVTGLGRPLDEHEPARRDAAAVARLRAAGAVIVGKTNLPEFASSAVTTNTHYGDTRNPADLTRTAGGSSGGSAAAVAAGMVPVALGTDTAGSVVMPAALTGCWGYRPTHGLIDTAGVAPMSPTLDTVGVFAADPTDLLRVAAVLTRHPPAPPPAELRVGLLGDPFTDADPAVLDAVRAALEDAPAIPVTTIPVTLPSARTAAAHGRAIYLDEVHRSFAAQLDPARTYAPSVEARRAAGDPAAAASARLFRARWQAEIATALDLVDVLAAPATPVVAPPFPVADEAALVRFTYPFCLAGQPAVAVPCGTAGELPVGLLLVGRRGADAALLAAAAHLDPAGGTAR</sequence>
<dbReference type="GO" id="GO:0016740">
    <property type="term" value="F:transferase activity"/>
    <property type="evidence" value="ECO:0007669"/>
    <property type="project" value="UniProtKB-KW"/>
</dbReference>
<reference evidence="2 3" key="1">
    <citation type="submission" date="2016-11" db="EMBL/GenBank/DDBJ databases">
        <authorList>
            <person name="Jaros S."/>
            <person name="Januszkiewicz K."/>
            <person name="Wedrychowicz H."/>
        </authorList>
    </citation>
    <scope>NUCLEOTIDE SEQUENCE [LARGE SCALE GENOMIC DNA]</scope>
    <source>
        <strain evidence="2 3">DSM 43832</strain>
    </source>
</reference>
<dbReference type="InterPro" id="IPR000120">
    <property type="entry name" value="Amidase"/>
</dbReference>
<proteinExistence type="predicted"/>
<dbReference type="PANTHER" id="PTHR11895">
    <property type="entry name" value="TRANSAMIDASE"/>
    <property type="match status" value="1"/>
</dbReference>
<protein>
    <submittedName>
        <fullName evidence="2">Aspartyl-tRNA(Asn)/glutamyl-tRNA(Gln) amidotransferase subunit A</fullName>
    </submittedName>
</protein>
<dbReference type="InterPro" id="IPR036928">
    <property type="entry name" value="AS_sf"/>
</dbReference>
<name>A0A1M6THB5_PSETH</name>
<dbReference type="EMBL" id="FRAP01000008">
    <property type="protein sequence ID" value="SHK56226.1"/>
    <property type="molecule type" value="Genomic_DNA"/>
</dbReference>
<keyword evidence="3" id="KW-1185">Reference proteome</keyword>
<dbReference type="SUPFAM" id="SSF75304">
    <property type="entry name" value="Amidase signature (AS) enzymes"/>
    <property type="match status" value="1"/>
</dbReference>
<evidence type="ECO:0000259" key="1">
    <source>
        <dbReference type="Pfam" id="PF01425"/>
    </source>
</evidence>
<evidence type="ECO:0000313" key="3">
    <source>
        <dbReference type="Proteomes" id="UP000184363"/>
    </source>
</evidence>
<dbReference type="PANTHER" id="PTHR11895:SF67">
    <property type="entry name" value="AMIDASE DOMAIN-CONTAINING PROTEIN"/>
    <property type="match status" value="1"/>
</dbReference>
<evidence type="ECO:0000313" key="2">
    <source>
        <dbReference type="EMBL" id="SHK56226.1"/>
    </source>
</evidence>
<accession>A0A1M6THB5</accession>
<dbReference type="Gene3D" id="3.90.1300.10">
    <property type="entry name" value="Amidase signature (AS) domain"/>
    <property type="match status" value="1"/>
</dbReference>
<dbReference type="Pfam" id="PF01425">
    <property type="entry name" value="Amidase"/>
    <property type="match status" value="1"/>
</dbReference>
<dbReference type="STRING" id="1848.SAMN05443637_10837"/>
<dbReference type="OrthoDB" id="182039at2"/>
<organism evidence="2 3">
    <name type="scientific">Pseudonocardia thermophila</name>
    <dbReference type="NCBI Taxonomy" id="1848"/>
    <lineage>
        <taxon>Bacteria</taxon>
        <taxon>Bacillati</taxon>
        <taxon>Actinomycetota</taxon>
        <taxon>Actinomycetes</taxon>
        <taxon>Pseudonocardiales</taxon>
        <taxon>Pseudonocardiaceae</taxon>
        <taxon>Pseudonocardia</taxon>
    </lineage>
</organism>
<dbReference type="AlphaFoldDB" id="A0A1M6THB5"/>
<dbReference type="RefSeq" id="WP_073457158.1">
    <property type="nucleotide sequence ID" value="NZ_FRAP01000008.1"/>
</dbReference>